<keyword evidence="5 12" id="KW-0548">Nucleotidyltransferase</keyword>
<evidence type="ECO:0000256" key="5">
    <source>
        <dbReference type="ARBA" id="ARBA00022695"/>
    </source>
</evidence>
<keyword evidence="13" id="KW-1185">Reference proteome</keyword>
<dbReference type="InterPro" id="IPR022635">
    <property type="entry name" value="DNA_polIII_beta_C"/>
</dbReference>
<reference evidence="12 13" key="1">
    <citation type="submission" date="2018-08" db="EMBL/GenBank/DDBJ databases">
        <title>Draft genome sequence of Psychrilyobacter sp. strain SD5 isolated from Black Sea water.</title>
        <authorList>
            <person name="Yadav S."/>
            <person name="Villanueva L."/>
            <person name="Damste J.S.S."/>
        </authorList>
    </citation>
    <scope>NUCLEOTIDE SEQUENCE [LARGE SCALE GENOMIC DNA]</scope>
    <source>
        <strain evidence="12 13">SD5</strain>
    </source>
</reference>
<dbReference type="PANTHER" id="PTHR30478:SF0">
    <property type="entry name" value="BETA SLIDING CLAMP"/>
    <property type="match status" value="1"/>
</dbReference>
<feature type="domain" description="DNA polymerase III beta sliding clamp N-terminal" evidence="9">
    <location>
        <begin position="1"/>
        <end position="113"/>
    </location>
</feature>
<evidence type="ECO:0000256" key="2">
    <source>
        <dbReference type="ARBA" id="ARBA00010752"/>
    </source>
</evidence>
<keyword evidence="7" id="KW-0239">DNA-directed DNA polymerase</keyword>
<evidence type="ECO:0000313" key="13">
    <source>
        <dbReference type="Proteomes" id="UP000263486"/>
    </source>
</evidence>
<dbReference type="SUPFAM" id="SSF55979">
    <property type="entry name" value="DNA clamp"/>
    <property type="match status" value="3"/>
</dbReference>
<evidence type="ECO:0000256" key="4">
    <source>
        <dbReference type="ARBA" id="ARBA00022679"/>
    </source>
</evidence>
<evidence type="ECO:0000259" key="10">
    <source>
        <dbReference type="Pfam" id="PF02767"/>
    </source>
</evidence>
<keyword evidence="3" id="KW-0963">Cytoplasm</keyword>
<gene>
    <name evidence="12" type="primary">dnaN</name>
    <name evidence="12" type="ORF">DYH56_03270</name>
</gene>
<dbReference type="RefSeq" id="WP_114641427.1">
    <property type="nucleotide sequence ID" value="NZ_JAACIO010000004.1"/>
</dbReference>
<dbReference type="PANTHER" id="PTHR30478">
    <property type="entry name" value="DNA POLYMERASE III SUBUNIT BETA"/>
    <property type="match status" value="1"/>
</dbReference>
<evidence type="ECO:0000256" key="7">
    <source>
        <dbReference type="ARBA" id="ARBA00022932"/>
    </source>
</evidence>
<dbReference type="InterPro" id="IPR046938">
    <property type="entry name" value="DNA_clamp_sf"/>
</dbReference>
<dbReference type="Gene3D" id="3.10.150.10">
    <property type="entry name" value="DNA Polymerase III, subunit A, domain 2"/>
    <property type="match status" value="1"/>
</dbReference>
<feature type="domain" description="DNA polymerase III beta sliding clamp central" evidence="10">
    <location>
        <begin position="124"/>
        <end position="236"/>
    </location>
</feature>
<dbReference type="CDD" id="cd00140">
    <property type="entry name" value="beta_clamp"/>
    <property type="match status" value="1"/>
</dbReference>
<dbReference type="InterPro" id="IPR001001">
    <property type="entry name" value="DNA_polIII_beta"/>
</dbReference>
<dbReference type="GO" id="GO:0003887">
    <property type="term" value="F:DNA-directed DNA polymerase activity"/>
    <property type="evidence" value="ECO:0007669"/>
    <property type="project" value="UniProtKB-EC"/>
</dbReference>
<organism evidence="12 13">
    <name type="scientific">Psychrilyobacter piezotolerans</name>
    <dbReference type="NCBI Taxonomy" id="2293438"/>
    <lineage>
        <taxon>Bacteria</taxon>
        <taxon>Fusobacteriati</taxon>
        <taxon>Fusobacteriota</taxon>
        <taxon>Fusobacteriia</taxon>
        <taxon>Fusobacteriales</taxon>
        <taxon>Fusobacteriaceae</taxon>
        <taxon>Psychrilyobacter</taxon>
    </lineage>
</organism>
<feature type="domain" description="DNA polymerase III beta sliding clamp C-terminal" evidence="11">
    <location>
        <begin position="245"/>
        <end position="359"/>
    </location>
</feature>
<dbReference type="NCBIfam" id="TIGR00663">
    <property type="entry name" value="dnan"/>
    <property type="match status" value="1"/>
</dbReference>
<protein>
    <submittedName>
        <fullName evidence="12">DNA polymerase III subunit beta</fullName>
        <ecNumber evidence="12">2.7.7.7</ecNumber>
    </submittedName>
</protein>
<dbReference type="EMBL" id="QUAJ01000004">
    <property type="protein sequence ID" value="REI42386.1"/>
    <property type="molecule type" value="Genomic_DNA"/>
</dbReference>
<dbReference type="Pfam" id="PF02768">
    <property type="entry name" value="DNA_pol3_beta_3"/>
    <property type="match status" value="1"/>
</dbReference>
<dbReference type="Pfam" id="PF02767">
    <property type="entry name" value="DNA_pol3_beta_2"/>
    <property type="match status" value="1"/>
</dbReference>
<dbReference type="InterPro" id="IPR022634">
    <property type="entry name" value="DNA_polIII_beta_N"/>
</dbReference>
<dbReference type="InterPro" id="IPR022637">
    <property type="entry name" value="DNA_polIII_beta_cen"/>
</dbReference>
<accession>A0ABX9KJ65</accession>
<evidence type="ECO:0000256" key="8">
    <source>
        <dbReference type="ARBA" id="ARBA00023125"/>
    </source>
</evidence>
<comment type="caution">
    <text evidence="12">The sequence shown here is derived from an EMBL/GenBank/DDBJ whole genome shotgun (WGS) entry which is preliminary data.</text>
</comment>
<dbReference type="SMART" id="SM00480">
    <property type="entry name" value="POL3Bc"/>
    <property type="match status" value="1"/>
</dbReference>
<dbReference type="Pfam" id="PF00712">
    <property type="entry name" value="DNA_pol3_beta"/>
    <property type="match status" value="1"/>
</dbReference>
<evidence type="ECO:0000313" key="12">
    <source>
        <dbReference type="EMBL" id="REI42386.1"/>
    </source>
</evidence>
<evidence type="ECO:0000256" key="1">
    <source>
        <dbReference type="ARBA" id="ARBA00004496"/>
    </source>
</evidence>
<comment type="similarity">
    <text evidence="2">Belongs to the beta sliding clamp family.</text>
</comment>
<dbReference type="EC" id="2.7.7.7" evidence="12"/>
<evidence type="ECO:0000259" key="9">
    <source>
        <dbReference type="Pfam" id="PF00712"/>
    </source>
</evidence>
<evidence type="ECO:0000256" key="3">
    <source>
        <dbReference type="ARBA" id="ARBA00022490"/>
    </source>
</evidence>
<evidence type="ECO:0000256" key="6">
    <source>
        <dbReference type="ARBA" id="ARBA00022705"/>
    </source>
</evidence>
<keyword evidence="8" id="KW-0238">DNA-binding</keyword>
<keyword evidence="4 12" id="KW-0808">Transferase</keyword>
<evidence type="ECO:0000259" key="11">
    <source>
        <dbReference type="Pfam" id="PF02768"/>
    </source>
</evidence>
<proteinExistence type="inferred from homology"/>
<sequence>MKIIINRNELIHNLSDLSLVIKDNSIRPAISGAKLEVRNDEIRFTGTTLETTIKSYLNGEIIEEGVVVFKIGLVLEYIKLLNQDEIEVSATENKLFIHNAEFSTLDSDEYPKLNIVGGDSLLDIEADTLVEAFDKVSFSASMTPENLAINTIRMKLEDNKIYLITTDSYRLTHYVLESETKLNKEISIPLEGATILSKLFRGSKETLNFFIDGSQLRVKSEKLVFSIRLVDLAFPDYNAILDSMNSTKTIEMNLKELKSALKKALTIAKRNQETKNGAYFDFNGNKLKISVSSGSAKTMQKLDTIKEGDNFKASLNVKFIEDFLNNIEKNIIIRATNASSMFILKEADNENYTYILMPLALRD</sequence>
<dbReference type="Proteomes" id="UP000263486">
    <property type="component" value="Unassembled WGS sequence"/>
</dbReference>
<name>A0ABX9KJ65_9FUSO</name>
<comment type="subcellular location">
    <subcellularLocation>
        <location evidence="1">Cytoplasm</location>
    </subcellularLocation>
</comment>
<keyword evidence="6" id="KW-0235">DNA replication</keyword>
<dbReference type="Gene3D" id="3.70.10.10">
    <property type="match status" value="1"/>
</dbReference>